<keyword evidence="3" id="KW-1185">Reference proteome</keyword>
<dbReference type="EMBL" id="MWQN01000005">
    <property type="protein sequence ID" value="OPC76772.1"/>
    <property type="molecule type" value="Genomic_DNA"/>
</dbReference>
<dbReference type="Proteomes" id="UP000190037">
    <property type="component" value="Unassembled WGS sequence"/>
</dbReference>
<organism evidence="2 3">
    <name type="scientific">Embleya scabrispora</name>
    <dbReference type="NCBI Taxonomy" id="159449"/>
    <lineage>
        <taxon>Bacteria</taxon>
        <taxon>Bacillati</taxon>
        <taxon>Actinomycetota</taxon>
        <taxon>Actinomycetes</taxon>
        <taxon>Kitasatosporales</taxon>
        <taxon>Streptomycetaceae</taxon>
        <taxon>Embleya</taxon>
    </lineage>
</organism>
<name>A0A1T3NJ00_9ACTN</name>
<gene>
    <name evidence="2" type="ORF">B4N89_45690</name>
</gene>
<proteinExistence type="predicted"/>
<dbReference type="STRING" id="159449.B4N89_45690"/>
<reference evidence="2 3" key="1">
    <citation type="submission" date="2017-03" db="EMBL/GenBank/DDBJ databases">
        <title>Draft genome sequence of Streptomyces scabrisporus NF3, endophyte isolated from Amphipterygium adstringens.</title>
        <authorList>
            <person name="Vazquez M."/>
            <person name="Ceapa C.D."/>
            <person name="Rodriguez Luna D."/>
            <person name="Sanchez Esquivel S."/>
        </authorList>
    </citation>
    <scope>NUCLEOTIDE SEQUENCE [LARGE SCALE GENOMIC DNA]</scope>
    <source>
        <strain evidence="2 3">NF3</strain>
    </source>
</reference>
<evidence type="ECO:0000256" key="1">
    <source>
        <dbReference type="SAM" id="MobiDB-lite"/>
    </source>
</evidence>
<evidence type="ECO:0000313" key="2">
    <source>
        <dbReference type="EMBL" id="OPC76772.1"/>
    </source>
</evidence>
<accession>A0A1T3NJ00</accession>
<protein>
    <submittedName>
        <fullName evidence="2">Uncharacterized protein</fullName>
    </submittedName>
</protein>
<evidence type="ECO:0000313" key="3">
    <source>
        <dbReference type="Proteomes" id="UP000190037"/>
    </source>
</evidence>
<sequence>MRPGATGPEPARFLARPRVHRAAQPASTKVTISLGREKEHSAGIRGEQAKLSFLAYPFLGASNLSPDGVVIPFADGHQRHLPHPSERSRARSQATIASSNRLSFHSASLRSCRAVAGPGRSYAGRAAESAGA</sequence>
<dbReference type="AlphaFoldDB" id="A0A1T3NJ00"/>
<comment type="caution">
    <text evidence="2">The sequence shown here is derived from an EMBL/GenBank/DDBJ whole genome shotgun (WGS) entry which is preliminary data.</text>
</comment>
<feature type="region of interest" description="Disordered" evidence="1">
    <location>
        <begin position="80"/>
        <end position="99"/>
    </location>
</feature>